<protein>
    <submittedName>
        <fullName evidence="1">Uncharacterized protein</fullName>
    </submittedName>
</protein>
<gene>
    <name evidence="1" type="ORF">RDI58_016982</name>
</gene>
<evidence type="ECO:0000313" key="2">
    <source>
        <dbReference type="Proteomes" id="UP001371456"/>
    </source>
</evidence>
<reference evidence="1 2" key="1">
    <citation type="submission" date="2024-02" db="EMBL/GenBank/DDBJ databases">
        <title>de novo genome assembly of Solanum bulbocastanum strain 11H21.</title>
        <authorList>
            <person name="Hosaka A.J."/>
        </authorList>
    </citation>
    <scope>NUCLEOTIDE SEQUENCE [LARGE SCALE GENOMIC DNA]</scope>
    <source>
        <tissue evidence="1">Young leaves</tissue>
    </source>
</reference>
<evidence type="ECO:0000313" key="1">
    <source>
        <dbReference type="EMBL" id="KAK6783528.1"/>
    </source>
</evidence>
<dbReference type="EMBL" id="JBANQN010000007">
    <property type="protein sequence ID" value="KAK6783528.1"/>
    <property type="molecule type" value="Genomic_DNA"/>
</dbReference>
<comment type="caution">
    <text evidence="1">The sequence shown here is derived from an EMBL/GenBank/DDBJ whole genome shotgun (WGS) entry which is preliminary data.</text>
</comment>
<proteinExistence type="predicted"/>
<dbReference type="Proteomes" id="UP001371456">
    <property type="component" value="Unassembled WGS sequence"/>
</dbReference>
<dbReference type="AlphaFoldDB" id="A0AAN8T7Z7"/>
<sequence>MRISLGFLNVAHLTTQYMDVTNLLA</sequence>
<keyword evidence="2" id="KW-1185">Reference proteome</keyword>
<organism evidence="1 2">
    <name type="scientific">Solanum bulbocastanum</name>
    <name type="common">Wild potato</name>
    <dbReference type="NCBI Taxonomy" id="147425"/>
    <lineage>
        <taxon>Eukaryota</taxon>
        <taxon>Viridiplantae</taxon>
        <taxon>Streptophyta</taxon>
        <taxon>Embryophyta</taxon>
        <taxon>Tracheophyta</taxon>
        <taxon>Spermatophyta</taxon>
        <taxon>Magnoliopsida</taxon>
        <taxon>eudicotyledons</taxon>
        <taxon>Gunneridae</taxon>
        <taxon>Pentapetalae</taxon>
        <taxon>asterids</taxon>
        <taxon>lamiids</taxon>
        <taxon>Solanales</taxon>
        <taxon>Solanaceae</taxon>
        <taxon>Solanoideae</taxon>
        <taxon>Solaneae</taxon>
        <taxon>Solanum</taxon>
    </lineage>
</organism>
<name>A0AAN8T7Z7_SOLBU</name>
<accession>A0AAN8T7Z7</accession>